<dbReference type="GO" id="GO:0015225">
    <property type="term" value="F:biotin transmembrane transporter activity"/>
    <property type="evidence" value="ECO:0007669"/>
    <property type="project" value="UniProtKB-UniRule"/>
</dbReference>
<keyword evidence="3 8" id="KW-0813">Transport</keyword>
<keyword evidence="5 9" id="KW-0812">Transmembrane</keyword>
<dbReference type="PANTHER" id="PTHR34295">
    <property type="entry name" value="BIOTIN TRANSPORTER BIOY"/>
    <property type="match status" value="1"/>
</dbReference>
<dbReference type="Pfam" id="PF02632">
    <property type="entry name" value="BioY"/>
    <property type="match status" value="1"/>
</dbReference>
<evidence type="ECO:0000256" key="7">
    <source>
        <dbReference type="ARBA" id="ARBA00023136"/>
    </source>
</evidence>
<feature type="transmembrane region" description="Helical" evidence="9">
    <location>
        <begin position="6"/>
        <end position="29"/>
    </location>
</feature>
<reference evidence="10" key="2">
    <citation type="submission" date="2020-09" db="EMBL/GenBank/DDBJ databases">
        <authorList>
            <person name="Sun Q."/>
            <person name="Zhou Y."/>
        </authorList>
    </citation>
    <scope>NUCLEOTIDE SEQUENCE</scope>
    <source>
        <strain evidence="10">CGMCC 1.15320</strain>
    </source>
</reference>
<dbReference type="PIRSF" id="PIRSF016661">
    <property type="entry name" value="BioY"/>
    <property type="match status" value="1"/>
</dbReference>
<gene>
    <name evidence="10" type="primary">bioY</name>
    <name evidence="10" type="ORF">GCM10011385_20910</name>
</gene>
<dbReference type="Gene3D" id="1.10.1760.20">
    <property type="match status" value="1"/>
</dbReference>
<dbReference type="PANTHER" id="PTHR34295:SF4">
    <property type="entry name" value="BIOTIN TRANSPORTER BIOY-RELATED"/>
    <property type="match status" value="1"/>
</dbReference>
<feature type="transmembrane region" description="Helical" evidence="9">
    <location>
        <begin position="155"/>
        <end position="176"/>
    </location>
</feature>
<organism evidence="10 11">
    <name type="scientific">Nitratireductor aestuarii</name>
    <dbReference type="NCBI Taxonomy" id="1735103"/>
    <lineage>
        <taxon>Bacteria</taxon>
        <taxon>Pseudomonadati</taxon>
        <taxon>Pseudomonadota</taxon>
        <taxon>Alphaproteobacteria</taxon>
        <taxon>Hyphomicrobiales</taxon>
        <taxon>Phyllobacteriaceae</taxon>
        <taxon>Nitratireductor</taxon>
    </lineage>
</organism>
<keyword evidence="11" id="KW-1185">Reference proteome</keyword>
<keyword evidence="4 8" id="KW-1003">Cell membrane</keyword>
<dbReference type="Proteomes" id="UP000636264">
    <property type="component" value="Unassembled WGS sequence"/>
</dbReference>
<evidence type="ECO:0000256" key="3">
    <source>
        <dbReference type="ARBA" id="ARBA00022448"/>
    </source>
</evidence>
<reference evidence="10" key="1">
    <citation type="journal article" date="2014" name="Int. J. Syst. Evol. Microbiol.">
        <title>Complete genome sequence of Corynebacterium casei LMG S-19264T (=DSM 44701T), isolated from a smear-ripened cheese.</title>
        <authorList>
            <consortium name="US DOE Joint Genome Institute (JGI-PGF)"/>
            <person name="Walter F."/>
            <person name="Albersmeier A."/>
            <person name="Kalinowski J."/>
            <person name="Ruckert C."/>
        </authorList>
    </citation>
    <scope>NUCLEOTIDE SEQUENCE</scope>
    <source>
        <strain evidence="10">CGMCC 1.15320</strain>
    </source>
</reference>
<keyword evidence="6 9" id="KW-1133">Transmembrane helix</keyword>
<feature type="transmembrane region" description="Helical" evidence="9">
    <location>
        <begin position="78"/>
        <end position="99"/>
    </location>
</feature>
<evidence type="ECO:0000313" key="10">
    <source>
        <dbReference type="EMBL" id="GGA66837.1"/>
    </source>
</evidence>
<evidence type="ECO:0000256" key="1">
    <source>
        <dbReference type="ARBA" id="ARBA00004651"/>
    </source>
</evidence>
<dbReference type="AlphaFoldDB" id="A0A916RRF7"/>
<dbReference type="EMBL" id="BMIF01000005">
    <property type="protein sequence ID" value="GGA66837.1"/>
    <property type="molecule type" value="Genomic_DNA"/>
</dbReference>
<accession>A0A916RRF7</accession>
<evidence type="ECO:0000313" key="11">
    <source>
        <dbReference type="Proteomes" id="UP000636264"/>
    </source>
</evidence>
<keyword evidence="7 8" id="KW-0472">Membrane</keyword>
<dbReference type="RefSeq" id="WP_188720997.1">
    <property type="nucleotide sequence ID" value="NZ_BMIF01000005.1"/>
</dbReference>
<comment type="subcellular location">
    <subcellularLocation>
        <location evidence="1 8">Cell membrane</location>
        <topology evidence="1 8">Multi-pass membrane protein</topology>
    </subcellularLocation>
</comment>
<comment type="similarity">
    <text evidence="2 8">Belongs to the BioY family.</text>
</comment>
<dbReference type="InterPro" id="IPR003784">
    <property type="entry name" value="BioY"/>
</dbReference>
<evidence type="ECO:0000256" key="4">
    <source>
        <dbReference type="ARBA" id="ARBA00022475"/>
    </source>
</evidence>
<evidence type="ECO:0000256" key="6">
    <source>
        <dbReference type="ARBA" id="ARBA00022989"/>
    </source>
</evidence>
<protein>
    <recommendedName>
        <fullName evidence="8">Biotin transporter</fullName>
    </recommendedName>
</protein>
<feature type="transmembrane region" description="Helical" evidence="9">
    <location>
        <begin position="41"/>
        <end position="66"/>
    </location>
</feature>
<comment type="caution">
    <text evidence="10">The sequence shown here is derived from an EMBL/GenBank/DDBJ whole genome shotgun (WGS) entry which is preliminary data.</text>
</comment>
<evidence type="ECO:0000256" key="9">
    <source>
        <dbReference type="SAM" id="Phobius"/>
    </source>
</evidence>
<evidence type="ECO:0000256" key="8">
    <source>
        <dbReference type="PIRNR" id="PIRNR016661"/>
    </source>
</evidence>
<dbReference type="GO" id="GO:0005886">
    <property type="term" value="C:plasma membrane"/>
    <property type="evidence" value="ECO:0007669"/>
    <property type="project" value="UniProtKB-SubCell"/>
</dbReference>
<feature type="transmembrane region" description="Helical" evidence="9">
    <location>
        <begin position="120"/>
        <end position="143"/>
    </location>
</feature>
<sequence>MHSKSLVLIALFTAIIVVLGLIPPIMVAFIPVPIHAQSLGVLMAGIVLGARGGALSALLLIVLVAIGLPVLSGGRGGLAVFLSPTAGYLVGYLPTAWATGWLSERVALKAGGGWKTFAGLLAAAVVGVIVTHVFGVAWLITYVGLSPRDALVGDLIFVPGDLIKAGIAAYVGQFVLQNFGSRLRMQ</sequence>
<proteinExistence type="inferred from homology"/>
<evidence type="ECO:0000256" key="2">
    <source>
        <dbReference type="ARBA" id="ARBA00010692"/>
    </source>
</evidence>
<name>A0A916RRF7_9HYPH</name>
<evidence type="ECO:0000256" key="5">
    <source>
        <dbReference type="ARBA" id="ARBA00022692"/>
    </source>
</evidence>